<dbReference type="PROSITE" id="PS50405">
    <property type="entry name" value="GST_CTER"/>
    <property type="match status" value="1"/>
</dbReference>
<protein>
    <recommendedName>
        <fullName evidence="6">Glutathione S-transferase</fullName>
    </recommendedName>
</protein>
<name>A0A9P8Q167_WICPI</name>
<proteinExistence type="inferred from homology"/>
<comment type="similarity">
    <text evidence="1">Belongs to the GST superfamily.</text>
</comment>
<dbReference type="InterPro" id="IPR004045">
    <property type="entry name" value="Glutathione_S-Trfase_N"/>
</dbReference>
<gene>
    <name evidence="4" type="ORF">WICPIJ_007714</name>
</gene>
<organism evidence="4 5">
    <name type="scientific">Wickerhamomyces pijperi</name>
    <name type="common">Yeast</name>
    <name type="synonym">Pichia pijperi</name>
    <dbReference type="NCBI Taxonomy" id="599730"/>
    <lineage>
        <taxon>Eukaryota</taxon>
        <taxon>Fungi</taxon>
        <taxon>Dikarya</taxon>
        <taxon>Ascomycota</taxon>
        <taxon>Saccharomycotina</taxon>
        <taxon>Saccharomycetes</taxon>
        <taxon>Phaffomycetales</taxon>
        <taxon>Wickerhamomycetaceae</taxon>
        <taxon>Wickerhamomyces</taxon>
    </lineage>
</organism>
<dbReference type="OrthoDB" id="422574at2759"/>
<feature type="domain" description="GST N-terminal" evidence="2">
    <location>
        <begin position="18"/>
        <end position="110"/>
    </location>
</feature>
<comment type="caution">
    <text evidence="4">The sequence shown here is derived from an EMBL/GenBank/DDBJ whole genome shotgun (WGS) entry which is preliminary data.</text>
</comment>
<evidence type="ECO:0000313" key="4">
    <source>
        <dbReference type="EMBL" id="KAH3681312.1"/>
    </source>
</evidence>
<dbReference type="InterPro" id="IPR004046">
    <property type="entry name" value="GST_C"/>
</dbReference>
<evidence type="ECO:0000259" key="2">
    <source>
        <dbReference type="PROSITE" id="PS50404"/>
    </source>
</evidence>
<dbReference type="Pfam" id="PF00043">
    <property type="entry name" value="GST_C"/>
    <property type="match status" value="1"/>
</dbReference>
<dbReference type="SFLD" id="SFLDS00019">
    <property type="entry name" value="Glutathione_Transferase_(cytos"/>
    <property type="match status" value="1"/>
</dbReference>
<dbReference type="Gene3D" id="1.20.1050.10">
    <property type="match status" value="1"/>
</dbReference>
<dbReference type="Gene3D" id="3.40.30.10">
    <property type="entry name" value="Glutaredoxin"/>
    <property type="match status" value="1"/>
</dbReference>
<dbReference type="SUPFAM" id="SSF52833">
    <property type="entry name" value="Thioredoxin-like"/>
    <property type="match status" value="1"/>
</dbReference>
<dbReference type="PANTHER" id="PTHR44051:SF8">
    <property type="entry name" value="GLUTATHIONE S-TRANSFERASE GSTA"/>
    <property type="match status" value="1"/>
</dbReference>
<keyword evidence="5" id="KW-1185">Reference proteome</keyword>
<evidence type="ECO:0008006" key="6">
    <source>
        <dbReference type="Google" id="ProtNLM"/>
    </source>
</evidence>
<sequence>MAATTDYEHDPKGQELTAPYLKLYTVDSPNGRKISIFLELLKKDYTLPFEINYRFLDFSTGEHKQPWYLDINPNGKIPTISEVDSEGSRTVLFETGAILQYLAFKYDTEKKYHYGPTDGKNFVDQLQWLTYVIASLDSCQFNFVFFSMFAPEKNPAVIEYFIDTSKRVYSVLDSRLKTNHGWLVGDKLNIADIAAFCWVRSGPRFGIDLTAYPDLDAWVQRIEKIDVVAKALEIK</sequence>
<dbReference type="PANTHER" id="PTHR44051">
    <property type="entry name" value="GLUTATHIONE S-TRANSFERASE-RELATED"/>
    <property type="match status" value="1"/>
</dbReference>
<dbReference type="Proteomes" id="UP000774326">
    <property type="component" value="Unassembled WGS sequence"/>
</dbReference>
<dbReference type="InterPro" id="IPR010987">
    <property type="entry name" value="Glutathione-S-Trfase_C-like"/>
</dbReference>
<dbReference type="CDD" id="cd03048">
    <property type="entry name" value="GST_N_Ure2p_like"/>
    <property type="match status" value="1"/>
</dbReference>
<dbReference type="SFLD" id="SFLDG00358">
    <property type="entry name" value="Main_(cytGST)"/>
    <property type="match status" value="1"/>
</dbReference>
<dbReference type="InterPro" id="IPR040079">
    <property type="entry name" value="Glutathione_S-Trfase"/>
</dbReference>
<reference evidence="4" key="1">
    <citation type="journal article" date="2021" name="Open Biol.">
        <title>Shared evolutionary footprints suggest mitochondrial oxidative damage underlies multiple complex I losses in fungi.</title>
        <authorList>
            <person name="Schikora-Tamarit M.A."/>
            <person name="Marcet-Houben M."/>
            <person name="Nosek J."/>
            <person name="Gabaldon T."/>
        </authorList>
    </citation>
    <scope>NUCLEOTIDE SEQUENCE</scope>
    <source>
        <strain evidence="4">CBS2887</strain>
    </source>
</reference>
<dbReference type="AlphaFoldDB" id="A0A9P8Q167"/>
<dbReference type="SUPFAM" id="SSF47616">
    <property type="entry name" value="GST C-terminal domain-like"/>
    <property type="match status" value="1"/>
</dbReference>
<reference evidence="4" key="2">
    <citation type="submission" date="2021-01" db="EMBL/GenBank/DDBJ databases">
        <authorList>
            <person name="Schikora-Tamarit M.A."/>
        </authorList>
    </citation>
    <scope>NUCLEOTIDE SEQUENCE</scope>
    <source>
        <strain evidence="4">CBS2887</strain>
    </source>
</reference>
<evidence type="ECO:0000256" key="1">
    <source>
        <dbReference type="ARBA" id="ARBA00007409"/>
    </source>
</evidence>
<accession>A0A9P8Q167</accession>
<dbReference type="PROSITE" id="PS50404">
    <property type="entry name" value="GST_NTER"/>
    <property type="match status" value="1"/>
</dbReference>
<evidence type="ECO:0000313" key="5">
    <source>
        <dbReference type="Proteomes" id="UP000774326"/>
    </source>
</evidence>
<dbReference type="Pfam" id="PF13409">
    <property type="entry name" value="GST_N_2"/>
    <property type="match status" value="1"/>
</dbReference>
<evidence type="ECO:0000259" key="3">
    <source>
        <dbReference type="PROSITE" id="PS50405"/>
    </source>
</evidence>
<dbReference type="EMBL" id="JAEUBG010004470">
    <property type="protein sequence ID" value="KAH3681312.1"/>
    <property type="molecule type" value="Genomic_DNA"/>
</dbReference>
<dbReference type="InterPro" id="IPR036282">
    <property type="entry name" value="Glutathione-S-Trfase_C_sf"/>
</dbReference>
<dbReference type="InterPro" id="IPR036249">
    <property type="entry name" value="Thioredoxin-like_sf"/>
</dbReference>
<feature type="domain" description="GST C-terminal" evidence="3">
    <location>
        <begin position="118"/>
        <end position="235"/>
    </location>
</feature>